<dbReference type="InterPro" id="IPR015353">
    <property type="entry name" value="Rubisco_LSMT_subst-bd"/>
</dbReference>
<protein>
    <recommendedName>
        <fullName evidence="8">SET domain-containing protein</fullName>
    </recommendedName>
</protein>
<evidence type="ECO:0000256" key="1">
    <source>
        <dbReference type="ARBA" id="ARBA00022603"/>
    </source>
</evidence>
<dbReference type="Gene3D" id="3.90.1420.10">
    <property type="entry name" value="Rubisco LSMT, substrate-binding domain"/>
    <property type="match status" value="1"/>
</dbReference>
<proteinExistence type="predicted"/>
<reference evidence="6 7" key="1">
    <citation type="submission" date="2019-06" db="EMBL/GenBank/DDBJ databases">
        <title>A chromosomal-level reference genome of Carpinus fangiana (Coryloideae, Betulaceae).</title>
        <authorList>
            <person name="Yang X."/>
            <person name="Wang Z."/>
            <person name="Zhang L."/>
            <person name="Hao G."/>
            <person name="Liu J."/>
            <person name="Yang Y."/>
        </authorList>
    </citation>
    <scope>NUCLEOTIDE SEQUENCE [LARGE SCALE GENOMIC DNA]</scope>
    <source>
        <strain evidence="6">Cfa_2016G</strain>
        <tissue evidence="6">Leaf</tissue>
    </source>
</reference>
<dbReference type="Proteomes" id="UP000327013">
    <property type="component" value="Chromosome 1"/>
</dbReference>
<gene>
    <name evidence="6" type="ORF">FH972_001561</name>
</gene>
<accession>A0A5N6QCH2</accession>
<dbReference type="SUPFAM" id="SSF82199">
    <property type="entry name" value="SET domain"/>
    <property type="match status" value="1"/>
</dbReference>
<dbReference type="Gene3D" id="3.90.1410.10">
    <property type="entry name" value="set domain protein methyltransferase, domain 1"/>
    <property type="match status" value="1"/>
</dbReference>
<dbReference type="InterPro" id="IPR001214">
    <property type="entry name" value="SET_dom"/>
</dbReference>
<dbReference type="PANTHER" id="PTHR13271">
    <property type="entry name" value="UNCHARACTERIZED PUTATIVE METHYLTRANSFERASE"/>
    <property type="match status" value="1"/>
</dbReference>
<dbReference type="FunFam" id="3.90.1410.10:FF:000005">
    <property type="entry name" value="Ribulose-1,5 bisphosphate carboxylase/oxygenase large subunit N-methyltransferase, chloroplastic"/>
    <property type="match status" value="1"/>
</dbReference>
<dbReference type="SUPFAM" id="SSF81822">
    <property type="entry name" value="RuBisCo LSMT C-terminal, substrate-binding domain"/>
    <property type="match status" value="1"/>
</dbReference>
<dbReference type="EMBL" id="CM017321">
    <property type="protein sequence ID" value="KAE7996877.1"/>
    <property type="molecule type" value="Genomic_DNA"/>
</dbReference>
<evidence type="ECO:0008006" key="8">
    <source>
        <dbReference type="Google" id="ProtNLM"/>
    </source>
</evidence>
<dbReference type="OrthoDB" id="441812at2759"/>
<evidence type="ECO:0000313" key="7">
    <source>
        <dbReference type="Proteomes" id="UP000327013"/>
    </source>
</evidence>
<organism evidence="6 7">
    <name type="scientific">Carpinus fangiana</name>
    <dbReference type="NCBI Taxonomy" id="176857"/>
    <lineage>
        <taxon>Eukaryota</taxon>
        <taxon>Viridiplantae</taxon>
        <taxon>Streptophyta</taxon>
        <taxon>Embryophyta</taxon>
        <taxon>Tracheophyta</taxon>
        <taxon>Spermatophyta</taxon>
        <taxon>Magnoliopsida</taxon>
        <taxon>eudicotyledons</taxon>
        <taxon>Gunneridae</taxon>
        <taxon>Pentapetalae</taxon>
        <taxon>rosids</taxon>
        <taxon>fabids</taxon>
        <taxon>Fagales</taxon>
        <taxon>Betulaceae</taxon>
        <taxon>Carpinus</taxon>
    </lineage>
</organism>
<evidence type="ECO:0000259" key="4">
    <source>
        <dbReference type="Pfam" id="PF00856"/>
    </source>
</evidence>
<dbReference type="Pfam" id="PF09273">
    <property type="entry name" value="Rubis-subs-bind"/>
    <property type="match status" value="1"/>
</dbReference>
<keyword evidence="3" id="KW-0949">S-adenosyl-L-methionine</keyword>
<sequence>MLWATRTFNLRLYQRLIFAVPLNLRIKLKFSSLSVSQGSCSLDEDSDDFLPWLEQKAGAKISSVLSIGKSAYGRSLFASKTIQTGEYILKVPHCVEITPDNLLPEIKSLLGDEVGNIAKLAIVVLVERKLGQKSEWAPYISCLPQNGEMHNTILWSKDELGMIHQSSVYQEAINQKSQIEKDFWAIKPALQRIPELLGDITYKDFMHACALVGSRAWESTRGLSLIPFADFLNHDGASESIVLSDEDKQISEVIADRNYGPGEQVLIRYGKFPNATLMLDFGFSLPYNIHDQVQIQFTIPCDDILREMKIELLRRHHIQTKEVNSFNSSVESFTIKEVRSAKGKGKGLPQSLRAFARVLTCTTPEELSDLASEATQNDGRLARRPLTNRSKEIQAHQILLLRITQIMEEYNAAIKSLAPVSSSSVCEKLALREQIARDLLGGELRVLESASTWLSNYCATLNTSTSAYHREDIGDYRTIPG</sequence>
<name>A0A5N6QCH2_9ROSI</name>
<evidence type="ECO:0000256" key="2">
    <source>
        <dbReference type="ARBA" id="ARBA00022679"/>
    </source>
</evidence>
<dbReference type="GO" id="GO:0032259">
    <property type="term" value="P:methylation"/>
    <property type="evidence" value="ECO:0007669"/>
    <property type="project" value="UniProtKB-KW"/>
</dbReference>
<dbReference type="GO" id="GO:0016279">
    <property type="term" value="F:protein-lysine N-methyltransferase activity"/>
    <property type="evidence" value="ECO:0007669"/>
    <property type="project" value="TreeGrafter"/>
</dbReference>
<keyword evidence="1" id="KW-0489">Methyltransferase</keyword>
<dbReference type="InterPro" id="IPR050600">
    <property type="entry name" value="SETD3_SETD6_MTase"/>
</dbReference>
<dbReference type="Pfam" id="PF00856">
    <property type="entry name" value="SET"/>
    <property type="match status" value="1"/>
</dbReference>
<dbReference type="InterPro" id="IPR046341">
    <property type="entry name" value="SET_dom_sf"/>
</dbReference>
<feature type="domain" description="Rubisco LSMT substrate-binding" evidence="5">
    <location>
        <begin position="302"/>
        <end position="447"/>
    </location>
</feature>
<feature type="domain" description="SET" evidence="4">
    <location>
        <begin position="73"/>
        <end position="270"/>
    </location>
</feature>
<evidence type="ECO:0000259" key="5">
    <source>
        <dbReference type="Pfam" id="PF09273"/>
    </source>
</evidence>
<dbReference type="PANTHER" id="PTHR13271:SF134">
    <property type="entry name" value="OS01G0976450 PROTEIN"/>
    <property type="match status" value="1"/>
</dbReference>
<keyword evidence="2" id="KW-0808">Transferase</keyword>
<keyword evidence="7" id="KW-1185">Reference proteome</keyword>
<evidence type="ECO:0000313" key="6">
    <source>
        <dbReference type="EMBL" id="KAE7996877.1"/>
    </source>
</evidence>
<dbReference type="AlphaFoldDB" id="A0A5N6QCH2"/>
<dbReference type="InterPro" id="IPR036464">
    <property type="entry name" value="Rubisco_LSMT_subst-bd_sf"/>
</dbReference>
<evidence type="ECO:0000256" key="3">
    <source>
        <dbReference type="ARBA" id="ARBA00022691"/>
    </source>
</evidence>